<sequence>MNLDSEDKSVLHRKVHIKYLLRFLDGLPSEFTSCDTTRITIAYFIISSLDVLNSLNLINAERRIAIIEWIYSLQVVNDEELVSGFQGSSTLNTSFNKTSNSLYKWSHLAGTYCGLCSLIILGDDLSKVNRGAIIKSLKSLQLADGCFTGAKSGTENDMRFLFMATSICYILNDWSAIDITKAINFIKNSISYDYGIGQGPELESHGGSAYCAVATLCLINKLDTLTTKQIEGLQRWLLNRQLTGFQGRPNKPIDTCYSFWVGAALKMLDAFHYTNYQDNRSFILATQNNIIGGFSKWVNTHSDPLHTYLGLAGLSLIGEKGLNDIVPSLNVTYRALDHLRCIQLQWT</sequence>
<evidence type="ECO:0000256" key="5">
    <source>
        <dbReference type="ARBA" id="ARBA00020603"/>
    </source>
</evidence>
<dbReference type="CDD" id="cd02895">
    <property type="entry name" value="GGTase-I"/>
    <property type="match status" value="1"/>
</dbReference>
<dbReference type="Proteomes" id="UP001329430">
    <property type="component" value="Chromosome 1"/>
</dbReference>
<dbReference type="EMBL" id="JAVRBK010000001">
    <property type="protein sequence ID" value="KAK5649841.1"/>
    <property type="molecule type" value="Genomic_DNA"/>
</dbReference>
<keyword evidence="8" id="KW-0479">Metal-binding</keyword>
<evidence type="ECO:0000256" key="8">
    <source>
        <dbReference type="ARBA" id="ARBA00022723"/>
    </source>
</evidence>
<evidence type="ECO:0000256" key="15">
    <source>
        <dbReference type="ARBA" id="ARBA00078363"/>
    </source>
</evidence>
<evidence type="ECO:0000256" key="10">
    <source>
        <dbReference type="ARBA" id="ARBA00022833"/>
    </source>
</evidence>
<evidence type="ECO:0000256" key="13">
    <source>
        <dbReference type="ARBA" id="ARBA00050428"/>
    </source>
</evidence>
<dbReference type="AlphaFoldDB" id="A0AAN7VSD0"/>
<keyword evidence="7" id="KW-0808">Transferase</keyword>
<evidence type="ECO:0000313" key="18">
    <source>
        <dbReference type="Proteomes" id="UP001329430"/>
    </source>
</evidence>
<comment type="subunit">
    <text evidence="14">Heterodimer of FNTA and PGGT1B. PGGT1B mediates interaction with substrate peptides.</text>
</comment>
<organism evidence="17 18">
    <name type="scientific">Pyrocoelia pectoralis</name>
    <dbReference type="NCBI Taxonomy" id="417401"/>
    <lineage>
        <taxon>Eukaryota</taxon>
        <taxon>Metazoa</taxon>
        <taxon>Ecdysozoa</taxon>
        <taxon>Arthropoda</taxon>
        <taxon>Hexapoda</taxon>
        <taxon>Insecta</taxon>
        <taxon>Pterygota</taxon>
        <taxon>Neoptera</taxon>
        <taxon>Endopterygota</taxon>
        <taxon>Coleoptera</taxon>
        <taxon>Polyphaga</taxon>
        <taxon>Elateriformia</taxon>
        <taxon>Elateroidea</taxon>
        <taxon>Lampyridae</taxon>
        <taxon>Lampyrinae</taxon>
        <taxon>Pyrocoelia</taxon>
    </lineage>
</organism>
<name>A0AAN7VSD0_9COLE</name>
<dbReference type="InterPro" id="IPR001330">
    <property type="entry name" value="Prenyltrans"/>
</dbReference>
<evidence type="ECO:0000256" key="9">
    <source>
        <dbReference type="ARBA" id="ARBA00022737"/>
    </source>
</evidence>
<comment type="similarity">
    <text evidence="3">Belongs to the protein prenyltransferase subunit beta family.</text>
</comment>
<comment type="caution">
    <text evidence="17">The sequence shown here is derived from an EMBL/GenBank/DDBJ whole genome shotgun (WGS) entry which is preliminary data.</text>
</comment>
<evidence type="ECO:0000256" key="6">
    <source>
        <dbReference type="ARBA" id="ARBA00022602"/>
    </source>
</evidence>
<keyword evidence="11" id="KW-0460">Magnesium</keyword>
<comment type="catalytic activity">
    <reaction evidence="13">
        <text>geranylgeranyl diphosphate + L-cysteinyl-[protein] = S-geranylgeranyl-L-cysteinyl-[protein] + diphosphate</text>
        <dbReference type="Rhea" id="RHEA:21240"/>
        <dbReference type="Rhea" id="RHEA-COMP:10131"/>
        <dbReference type="Rhea" id="RHEA-COMP:11537"/>
        <dbReference type="ChEBI" id="CHEBI:29950"/>
        <dbReference type="ChEBI" id="CHEBI:33019"/>
        <dbReference type="ChEBI" id="CHEBI:57533"/>
        <dbReference type="ChEBI" id="CHEBI:86021"/>
        <dbReference type="EC" id="2.5.1.59"/>
    </reaction>
</comment>
<accession>A0AAN7VSD0</accession>
<dbReference type="InterPro" id="IPR008930">
    <property type="entry name" value="Terpenoid_cyclase/PrenylTrfase"/>
</dbReference>
<evidence type="ECO:0000259" key="16">
    <source>
        <dbReference type="Pfam" id="PF00432"/>
    </source>
</evidence>
<evidence type="ECO:0000256" key="3">
    <source>
        <dbReference type="ARBA" id="ARBA00010497"/>
    </source>
</evidence>
<evidence type="ECO:0000256" key="7">
    <source>
        <dbReference type="ARBA" id="ARBA00022679"/>
    </source>
</evidence>
<evidence type="ECO:0000256" key="2">
    <source>
        <dbReference type="ARBA" id="ARBA00001947"/>
    </source>
</evidence>
<evidence type="ECO:0000256" key="14">
    <source>
        <dbReference type="ARBA" id="ARBA00065714"/>
    </source>
</evidence>
<dbReference type="GO" id="GO:0005953">
    <property type="term" value="C:CAAX-protein geranylgeranyltransferase complex"/>
    <property type="evidence" value="ECO:0007669"/>
    <property type="project" value="InterPro"/>
</dbReference>
<dbReference type="GO" id="GO:0004662">
    <property type="term" value="F:CAAX-protein geranylgeranyltransferase activity"/>
    <property type="evidence" value="ECO:0007669"/>
    <property type="project" value="UniProtKB-EC"/>
</dbReference>
<dbReference type="Pfam" id="PF00432">
    <property type="entry name" value="Prenyltrans"/>
    <property type="match status" value="1"/>
</dbReference>
<dbReference type="EC" id="2.5.1.59" evidence="4"/>
<keyword evidence="18" id="KW-1185">Reference proteome</keyword>
<dbReference type="InterPro" id="IPR045089">
    <property type="entry name" value="PGGT1B-like"/>
</dbReference>
<evidence type="ECO:0000256" key="11">
    <source>
        <dbReference type="ARBA" id="ARBA00022842"/>
    </source>
</evidence>
<dbReference type="InterPro" id="IPR041960">
    <property type="entry name" value="GGTase_I_beta"/>
</dbReference>
<dbReference type="PANTHER" id="PTHR11774">
    <property type="entry name" value="GERANYLGERANYL TRANSFERASE TYPE BETA SUBUNIT"/>
    <property type="match status" value="1"/>
</dbReference>
<evidence type="ECO:0000313" key="17">
    <source>
        <dbReference type="EMBL" id="KAK5649841.1"/>
    </source>
</evidence>
<evidence type="ECO:0000256" key="4">
    <source>
        <dbReference type="ARBA" id="ARBA00012700"/>
    </source>
</evidence>
<proteinExistence type="inferred from homology"/>
<evidence type="ECO:0000256" key="1">
    <source>
        <dbReference type="ARBA" id="ARBA00001946"/>
    </source>
</evidence>
<keyword evidence="10" id="KW-0862">Zinc</keyword>
<reference evidence="17 18" key="1">
    <citation type="journal article" date="2024" name="Insects">
        <title>An Improved Chromosome-Level Genome Assembly of the Firefly Pyrocoelia pectoralis.</title>
        <authorList>
            <person name="Fu X."/>
            <person name="Meyer-Rochow V.B."/>
            <person name="Ballantyne L."/>
            <person name="Zhu X."/>
        </authorList>
    </citation>
    <scope>NUCLEOTIDE SEQUENCE [LARGE SCALE GENOMIC DNA]</scope>
    <source>
        <strain evidence="17">XCY_ONT2</strain>
    </source>
</reference>
<dbReference type="GO" id="GO:0046872">
    <property type="term" value="F:metal ion binding"/>
    <property type="evidence" value="ECO:0007669"/>
    <property type="project" value="UniProtKB-KW"/>
</dbReference>
<keyword evidence="6" id="KW-0637">Prenyltransferase</keyword>
<protein>
    <recommendedName>
        <fullName evidence="5">Geranylgeranyl transferase type-1 subunit beta</fullName>
        <ecNumber evidence="4">2.5.1.59</ecNumber>
    </recommendedName>
    <alternativeName>
        <fullName evidence="12">Geranylgeranyl transferase type I subunit beta</fullName>
    </alternativeName>
    <alternativeName>
        <fullName evidence="15">Type I protein geranyl-geranyltransferase subunit beta</fullName>
    </alternativeName>
</protein>
<keyword evidence="9" id="KW-0677">Repeat</keyword>
<feature type="domain" description="Prenyltransferase alpha-alpha toroid" evidence="16">
    <location>
        <begin position="11"/>
        <end position="331"/>
    </location>
</feature>
<dbReference type="FunFam" id="1.50.10.20:FF:000005">
    <property type="entry name" value="Geranylgeranyl transferase type-1 subunit beta"/>
    <property type="match status" value="1"/>
</dbReference>
<dbReference type="PANTHER" id="PTHR11774:SF4">
    <property type="entry name" value="GERANYLGERANYL TRANSFERASE TYPE-1 SUBUNIT BETA"/>
    <property type="match status" value="1"/>
</dbReference>
<evidence type="ECO:0000256" key="12">
    <source>
        <dbReference type="ARBA" id="ARBA00031713"/>
    </source>
</evidence>
<comment type="cofactor">
    <cofactor evidence="2">
        <name>Zn(2+)</name>
        <dbReference type="ChEBI" id="CHEBI:29105"/>
    </cofactor>
</comment>
<comment type="cofactor">
    <cofactor evidence="1">
        <name>Mg(2+)</name>
        <dbReference type="ChEBI" id="CHEBI:18420"/>
    </cofactor>
</comment>
<dbReference type="Gene3D" id="1.50.10.20">
    <property type="match status" value="1"/>
</dbReference>
<dbReference type="SUPFAM" id="SSF48239">
    <property type="entry name" value="Terpenoid cyclases/Protein prenyltransferases"/>
    <property type="match status" value="1"/>
</dbReference>
<gene>
    <name evidence="17" type="ORF">RI129_000870</name>
</gene>